<sequence>MLLCYKYCEEKFLGSTVINKRQTTERKQIGSKITLEEYNNFLIRKESSGYKYQRKSDVTNGDGFHFDPTVNGGFIAADVAVAPHLNHVQQPIVLYPGPPPGDKNGNPHA</sequence>
<dbReference type="AlphaFoldDB" id="A0A915ZY11"/>
<organism evidence="1 2">
    <name type="scientific">Rhizophagus irregularis</name>
    <dbReference type="NCBI Taxonomy" id="588596"/>
    <lineage>
        <taxon>Eukaryota</taxon>
        <taxon>Fungi</taxon>
        <taxon>Fungi incertae sedis</taxon>
        <taxon>Mucoromycota</taxon>
        <taxon>Glomeromycotina</taxon>
        <taxon>Glomeromycetes</taxon>
        <taxon>Glomerales</taxon>
        <taxon>Glomeraceae</taxon>
        <taxon>Rhizophagus</taxon>
    </lineage>
</organism>
<proteinExistence type="predicted"/>
<reference evidence="1" key="1">
    <citation type="submission" date="2020-05" db="EMBL/GenBank/DDBJ databases">
        <authorList>
            <person name="Rincon C."/>
            <person name="Sanders R I."/>
            <person name="Robbins C."/>
            <person name="Chaturvedi A."/>
        </authorList>
    </citation>
    <scope>NUCLEOTIDE SEQUENCE</scope>
    <source>
        <strain evidence="1">CHB12</strain>
    </source>
</reference>
<protein>
    <submittedName>
        <fullName evidence="1">Uncharacterized protein</fullName>
    </submittedName>
</protein>
<accession>A0A915ZY11</accession>
<name>A0A915ZY11_9GLOM</name>
<gene>
    <name evidence="1" type="ORF">CHRIB12_LOCUS22748</name>
</gene>
<dbReference type="EMBL" id="CAGKOT010000081">
    <property type="protein sequence ID" value="CAB5393201.1"/>
    <property type="molecule type" value="Genomic_DNA"/>
</dbReference>
<comment type="caution">
    <text evidence="1">The sequence shown here is derived from an EMBL/GenBank/DDBJ whole genome shotgun (WGS) entry which is preliminary data.</text>
</comment>
<evidence type="ECO:0000313" key="2">
    <source>
        <dbReference type="Proteomes" id="UP000684084"/>
    </source>
</evidence>
<evidence type="ECO:0000313" key="1">
    <source>
        <dbReference type="EMBL" id="CAB5393201.1"/>
    </source>
</evidence>
<dbReference type="OrthoDB" id="10298827at2759"/>
<dbReference type="VEuPathDB" id="FungiDB:RhiirFUN_018183"/>
<dbReference type="Proteomes" id="UP000684084">
    <property type="component" value="Unassembled WGS sequence"/>
</dbReference>